<dbReference type="PROSITE" id="PS50016">
    <property type="entry name" value="ZF_PHD_2"/>
    <property type="match status" value="5"/>
</dbReference>
<proteinExistence type="predicted"/>
<feature type="compositionally biased region" description="Basic residues" evidence="10">
    <location>
        <begin position="94"/>
        <end position="105"/>
    </location>
</feature>
<keyword evidence="3" id="KW-0677">Repeat</keyword>
<feature type="domain" description="PHD-type" evidence="11">
    <location>
        <begin position="729"/>
        <end position="782"/>
    </location>
</feature>
<dbReference type="CDD" id="cd15513">
    <property type="entry name" value="PHD5_KMT2C_like"/>
    <property type="match status" value="1"/>
</dbReference>
<dbReference type="CTD" id="37795"/>
<feature type="compositionally biased region" description="Polar residues" evidence="10">
    <location>
        <begin position="1358"/>
        <end position="1368"/>
    </location>
</feature>
<dbReference type="GO" id="GO:0003713">
    <property type="term" value="F:transcription coactivator activity"/>
    <property type="evidence" value="ECO:0007669"/>
    <property type="project" value="TreeGrafter"/>
</dbReference>
<feature type="region of interest" description="Disordered" evidence="10">
    <location>
        <begin position="1090"/>
        <end position="1126"/>
    </location>
</feature>
<dbReference type="PANTHER" id="PTHR45888:SF6">
    <property type="entry name" value="HL01030P-RELATED"/>
    <property type="match status" value="1"/>
</dbReference>
<feature type="region of interest" description="Disordered" evidence="10">
    <location>
        <begin position="82"/>
        <end position="185"/>
    </location>
</feature>
<name>A0AAJ6YHK0_9HYME</name>
<dbReference type="GeneID" id="105362446"/>
<dbReference type="SMART" id="SM00249">
    <property type="entry name" value="PHD"/>
    <property type="match status" value="7"/>
</dbReference>
<feature type="compositionally biased region" description="Low complexity" evidence="10">
    <location>
        <begin position="1155"/>
        <end position="1166"/>
    </location>
</feature>
<feature type="domain" description="PHD-type" evidence="11">
    <location>
        <begin position="856"/>
        <end position="911"/>
    </location>
</feature>
<keyword evidence="7" id="KW-0804">Transcription</keyword>
<dbReference type="Pfam" id="PF13771">
    <property type="entry name" value="zf-HC5HC2H"/>
    <property type="match status" value="1"/>
</dbReference>
<feature type="domain" description="PHD-type" evidence="11">
    <location>
        <begin position="522"/>
        <end position="583"/>
    </location>
</feature>
<dbReference type="FunFam" id="3.30.40.10:FF:000548">
    <property type="entry name" value="Putative Histone-lysine N-methyltransferase MLL3"/>
    <property type="match status" value="1"/>
</dbReference>
<comment type="subcellular location">
    <subcellularLocation>
        <location evidence="1">Nucleus</location>
    </subcellularLocation>
</comment>
<keyword evidence="4 9" id="KW-0863">Zinc-finger</keyword>
<dbReference type="GO" id="GO:0045944">
    <property type="term" value="P:positive regulation of transcription by RNA polymerase II"/>
    <property type="evidence" value="ECO:0007669"/>
    <property type="project" value="TreeGrafter"/>
</dbReference>
<evidence type="ECO:0000259" key="12">
    <source>
        <dbReference type="PROSITE" id="PS51805"/>
    </source>
</evidence>
<dbReference type="InterPro" id="IPR034732">
    <property type="entry name" value="EPHD"/>
</dbReference>
<feature type="domain" description="PHD-type" evidence="11">
    <location>
        <begin position="779"/>
        <end position="829"/>
    </location>
</feature>
<feature type="compositionally biased region" description="Low complexity" evidence="10">
    <location>
        <begin position="1096"/>
        <end position="1107"/>
    </location>
</feature>
<evidence type="ECO:0000313" key="13">
    <source>
        <dbReference type="Proteomes" id="UP000695007"/>
    </source>
</evidence>
<dbReference type="SUPFAM" id="SSF47095">
    <property type="entry name" value="HMG-box"/>
    <property type="match status" value="1"/>
</dbReference>
<evidence type="ECO:0000256" key="3">
    <source>
        <dbReference type="ARBA" id="ARBA00022737"/>
    </source>
</evidence>
<evidence type="ECO:0000259" key="11">
    <source>
        <dbReference type="PROSITE" id="PS50016"/>
    </source>
</evidence>
<dbReference type="Gene3D" id="3.30.40.10">
    <property type="entry name" value="Zinc/RING finger domain, C3HC4 (zinc finger)"/>
    <property type="match status" value="7"/>
</dbReference>
<dbReference type="Proteomes" id="UP000695007">
    <property type="component" value="Unplaced"/>
</dbReference>
<dbReference type="FunFam" id="1.10.30.10:FF:000009">
    <property type="entry name" value="Histone-lysine N-methyltransferase"/>
    <property type="match status" value="1"/>
</dbReference>
<evidence type="ECO:0000256" key="2">
    <source>
        <dbReference type="ARBA" id="ARBA00022723"/>
    </source>
</evidence>
<feature type="compositionally biased region" description="Basic and acidic residues" evidence="10">
    <location>
        <begin position="219"/>
        <end position="229"/>
    </location>
</feature>
<keyword evidence="13" id="KW-1185">Reference proteome</keyword>
<feature type="domain" description="PHD-type" evidence="11">
    <location>
        <begin position="439"/>
        <end position="489"/>
    </location>
</feature>
<evidence type="ECO:0000256" key="1">
    <source>
        <dbReference type="ARBA" id="ARBA00004123"/>
    </source>
</evidence>
<dbReference type="CDD" id="cd15512">
    <property type="entry name" value="PHD4_KMT2C_like"/>
    <property type="match status" value="1"/>
</dbReference>
<sequence>MDDEERLEGEEEMELDEASDGEDDDEENSGIPISPANSDQLLGSAPTPSTSQCLSFHVESLNSNARDAYNITPEEVFHDPLRYQKFPLPGGKPLHIRRGPGRPRKERPPGIPRGSGMRRGFGRGSTRGKGFGYGRGMPRRTKSKDDDTHSESPSPLRIGDDTSIDGESSGLERSMPAPEEPPYFPEQWPGKVCALCNLSERSQLGQGELLKFSIPEDFTPEKNSNREETPESLIDVPVTGDKSPRASNSLGAVTCRRQKSLAKCRNPSLTNFTEPVEELTIVGYLEEPDLGIIFESTGHYYVHQACALWTGCNQEMSTEMISSAIVQASTRRCACCSHYGAGISCKVQSCNRYFHYPCAAASSCFQDIKSLSLFCSQHLGQVPLLLNGDGERIKCITCLGMGDVSNLVMCSVCGQHYHGNCVGLALLPSVRAGWQCTNCRLCQVCRQPEELAKVMTCERCDKAYHPSCLRPIVTSIPKYGWKCKCCRVCTDCGSRTPGAGLSSRWHSHYTVCDSCYQQRNKGFSCPLCRKAYRAAAYREMVQCSSCKKFVHGTCDPEADPLTYQHRKESKPDYDYICLHCKNVALVKRKDSVDDYGGESSLTASQESLYGDGDSSEFDYHGSSEDAFYSIGLGKGKPFCASKIAKKRLGLAGGLIGRPKGVGKLGYQKRQKMTEFGRKRGPKAKMRGIFGVPGLGLQRPMSDSFSKEEEPGVENRLVLCSAKDKFVLSQDICVMCGAIGTDQEGCLIACAQCGQCYHPYCANVKVTKVILQKGWRCLDCTVCEGCGERNDEGRLILCDDCDISYHIYCMDPPLEYVPQGTWKCKWCAQCQTCGANDPGFNSNWQKNYTQCGPCASHSSCAACTEAYGEGELIIQCIQCERWLHCLCDGIKSEVEAEKCAEEGYNCVLCRPRDIPPPHILCNLAKPQVSKYQQPRTPPPIARSPEPEKPSPQQYLVEGVFLSEAGMCHIKSLMSEHQITRKKRRKLAAAAVVDAEADIMATIESVVAGGSLDNSLEDNGKLELLEAKDEPTQVYKEGMVWAPRGDLPPPEGFSIYTTENGVSVLRRKRQRNLQKLGIGGFVVRLRGTRKDKEDEPEISGISDSLLSLGPADDKPRRKPQRRKPKTKLAEYFPVYMQEAFFGRDLMDTTKDKDLDSSSDSGSERNNSGNADTIQLSRDELKAMELLKAKQEKEEDQLINRAATIKREEIIKEEGSDTEALDDILPISSDLLDSDLVNTIMNEPDDDLAKATEAWDELDQAPESTKDELPDILSPHFNLESMVRDTGLTNMASQDVEEIFKGVLTDESQESRESGGYTMQAQTPQVSSSSTPLVSPSSLPTNIQPTNLPLGRPQVPANLPSVGQSNLNSPMSFPPPSPYHSEYSNPFSPAFSEPPSPWVNPEEEGSAPTSGTTAITYNQRTSIKMEADEALGNGATTASVLYANMNHPEWKTDYPIWSERYKQIVKKWRALPGDKKAPYVSQARENRAAIRMKKAGNDIFIHF</sequence>
<feature type="domain" description="PHD-type" evidence="12">
    <location>
        <begin position="274"/>
        <end position="379"/>
    </location>
</feature>
<dbReference type="InterPro" id="IPR011011">
    <property type="entry name" value="Znf_FYVE_PHD"/>
</dbReference>
<evidence type="ECO:0000256" key="5">
    <source>
        <dbReference type="ARBA" id="ARBA00022833"/>
    </source>
</evidence>
<dbReference type="PROSITE" id="PS51805">
    <property type="entry name" value="EPHD"/>
    <property type="match status" value="1"/>
</dbReference>
<accession>A0AAJ6YHK0</accession>
<dbReference type="InterPro" id="IPR019787">
    <property type="entry name" value="Znf_PHD-finger"/>
</dbReference>
<evidence type="ECO:0000256" key="6">
    <source>
        <dbReference type="ARBA" id="ARBA00023015"/>
    </source>
</evidence>
<reference evidence="14" key="1">
    <citation type="submission" date="2025-08" db="UniProtKB">
        <authorList>
            <consortium name="RefSeq"/>
        </authorList>
    </citation>
    <scope>IDENTIFICATION</scope>
</reference>
<feature type="region of interest" description="Disordered" evidence="10">
    <location>
        <begin position="929"/>
        <end position="950"/>
    </location>
</feature>
<dbReference type="KEGG" id="csol:105362446"/>
<feature type="compositionally biased region" description="Low complexity" evidence="10">
    <location>
        <begin position="1319"/>
        <end position="1337"/>
    </location>
</feature>
<dbReference type="CDD" id="cd15514">
    <property type="entry name" value="PHD6_KMT2C_like"/>
    <property type="match status" value="1"/>
</dbReference>
<feature type="compositionally biased region" description="Acidic residues" evidence="10">
    <location>
        <begin position="1"/>
        <end position="28"/>
    </location>
</feature>
<dbReference type="CDD" id="cd15509">
    <property type="entry name" value="PHD1_KMT2C_like"/>
    <property type="match status" value="1"/>
</dbReference>
<feature type="region of interest" description="Disordered" evidence="10">
    <location>
        <begin position="1"/>
        <end position="51"/>
    </location>
</feature>
<dbReference type="SUPFAM" id="SSF57903">
    <property type="entry name" value="FYVE/PHD zinc finger"/>
    <property type="match status" value="6"/>
</dbReference>
<organism evidence="13 14">
    <name type="scientific">Ceratosolen solmsi marchali</name>
    <dbReference type="NCBI Taxonomy" id="326594"/>
    <lineage>
        <taxon>Eukaryota</taxon>
        <taxon>Metazoa</taxon>
        <taxon>Ecdysozoa</taxon>
        <taxon>Arthropoda</taxon>
        <taxon>Hexapoda</taxon>
        <taxon>Insecta</taxon>
        <taxon>Pterygota</taxon>
        <taxon>Neoptera</taxon>
        <taxon>Endopterygota</taxon>
        <taxon>Hymenoptera</taxon>
        <taxon>Apocrita</taxon>
        <taxon>Proctotrupomorpha</taxon>
        <taxon>Chalcidoidea</taxon>
        <taxon>Agaonidae</taxon>
        <taxon>Agaoninae</taxon>
        <taxon>Ceratosolen</taxon>
    </lineage>
</organism>
<gene>
    <name evidence="14" type="primary">LOC105362446</name>
</gene>
<evidence type="ECO:0000256" key="8">
    <source>
        <dbReference type="ARBA" id="ARBA00023242"/>
    </source>
</evidence>
<feature type="region of interest" description="Disordered" evidence="10">
    <location>
        <begin position="1149"/>
        <end position="1174"/>
    </location>
</feature>
<evidence type="ECO:0000313" key="14">
    <source>
        <dbReference type="RefSeq" id="XP_011498188.1"/>
    </source>
</evidence>
<dbReference type="GO" id="GO:0042800">
    <property type="term" value="F:histone H3K4 methyltransferase activity"/>
    <property type="evidence" value="ECO:0007669"/>
    <property type="project" value="TreeGrafter"/>
</dbReference>
<dbReference type="CDD" id="cd15510">
    <property type="entry name" value="PHD2_KMT2C_like"/>
    <property type="match status" value="1"/>
</dbReference>
<evidence type="ECO:0000256" key="9">
    <source>
        <dbReference type="PROSITE-ProRule" id="PRU00146"/>
    </source>
</evidence>
<keyword evidence="6" id="KW-0805">Transcription regulation</keyword>
<dbReference type="Gene3D" id="1.10.30.10">
    <property type="entry name" value="High mobility group box domain"/>
    <property type="match status" value="1"/>
</dbReference>
<dbReference type="Pfam" id="PF00628">
    <property type="entry name" value="PHD"/>
    <property type="match status" value="4"/>
</dbReference>
<evidence type="ECO:0000256" key="4">
    <source>
        <dbReference type="ARBA" id="ARBA00022771"/>
    </source>
</evidence>
<dbReference type="FunFam" id="3.30.40.10:FF:000407">
    <property type="entry name" value="Histone-lysine N-methyltransferase MLL3"/>
    <property type="match status" value="1"/>
</dbReference>
<dbReference type="PANTHER" id="PTHR45888">
    <property type="entry name" value="HL01030P-RELATED"/>
    <property type="match status" value="1"/>
</dbReference>
<evidence type="ECO:0000256" key="10">
    <source>
        <dbReference type="SAM" id="MobiDB-lite"/>
    </source>
</evidence>
<feature type="region of interest" description="Disordered" evidence="10">
    <location>
        <begin position="1303"/>
        <end position="1410"/>
    </location>
</feature>
<dbReference type="RefSeq" id="XP_011498188.1">
    <property type="nucleotide sequence ID" value="XM_011499886.1"/>
</dbReference>
<dbReference type="GO" id="GO:0008270">
    <property type="term" value="F:zinc ion binding"/>
    <property type="evidence" value="ECO:0007669"/>
    <property type="project" value="UniProtKB-KW"/>
</dbReference>
<dbReference type="GO" id="GO:0044666">
    <property type="term" value="C:MLL3/4 complex"/>
    <property type="evidence" value="ECO:0007669"/>
    <property type="project" value="TreeGrafter"/>
</dbReference>
<dbReference type="InterPro" id="IPR036910">
    <property type="entry name" value="HMG_box_dom_sf"/>
</dbReference>
<dbReference type="InterPro" id="IPR001965">
    <property type="entry name" value="Znf_PHD"/>
</dbReference>
<feature type="compositionally biased region" description="Polar residues" evidence="10">
    <location>
        <begin position="35"/>
        <end position="51"/>
    </location>
</feature>
<keyword evidence="5" id="KW-0862">Zinc</keyword>
<keyword evidence="2" id="KW-0479">Metal-binding</keyword>
<feature type="compositionally biased region" description="Basic residues" evidence="10">
    <location>
        <begin position="1114"/>
        <end position="1124"/>
    </location>
</feature>
<feature type="compositionally biased region" description="Gly residues" evidence="10">
    <location>
        <begin position="117"/>
        <end position="135"/>
    </location>
</feature>
<keyword evidence="8" id="KW-0539">Nucleus</keyword>
<protein>
    <submittedName>
        <fullName evidence="14">Histone-lysine N-methyltransferase 2C</fullName>
    </submittedName>
</protein>
<dbReference type="FunFam" id="3.30.40.10:FF:000852">
    <property type="entry name" value="Histone-lysine N-methyltransferase 2C"/>
    <property type="match status" value="1"/>
</dbReference>
<evidence type="ECO:0000256" key="7">
    <source>
        <dbReference type="ARBA" id="ARBA00023163"/>
    </source>
</evidence>
<dbReference type="InterPro" id="IPR013083">
    <property type="entry name" value="Znf_RING/FYVE/PHD"/>
</dbReference>
<feature type="region of interest" description="Disordered" evidence="10">
    <location>
        <begin position="217"/>
        <end position="243"/>
    </location>
</feature>